<evidence type="ECO:0000256" key="6">
    <source>
        <dbReference type="ARBA" id="ARBA00022989"/>
    </source>
</evidence>
<dbReference type="PRINTS" id="PR01506">
    <property type="entry name" value="TATBPROTEIN"/>
</dbReference>
<evidence type="ECO:0000256" key="8">
    <source>
        <dbReference type="ARBA" id="ARBA00023136"/>
    </source>
</evidence>
<evidence type="ECO:0000313" key="11">
    <source>
        <dbReference type="Proteomes" id="UP000515563"/>
    </source>
</evidence>
<keyword evidence="2" id="KW-0813">Transport</keyword>
<keyword evidence="11" id="KW-1185">Reference proteome</keyword>
<keyword evidence="5" id="KW-0653">Protein transport</keyword>
<keyword evidence="7" id="KW-0811">Translocation</keyword>
<evidence type="ECO:0000256" key="5">
    <source>
        <dbReference type="ARBA" id="ARBA00022927"/>
    </source>
</evidence>
<dbReference type="GO" id="GO:0016020">
    <property type="term" value="C:membrane"/>
    <property type="evidence" value="ECO:0007669"/>
    <property type="project" value="UniProtKB-SubCell"/>
</dbReference>
<keyword evidence="4" id="KW-0812">Transmembrane</keyword>
<comment type="subcellular location">
    <subcellularLocation>
        <location evidence="1">Membrane</location>
        <topology evidence="1">Single-pass membrane protein</topology>
    </subcellularLocation>
</comment>
<dbReference type="EMBL" id="CP043661">
    <property type="protein sequence ID" value="QNE21397.1"/>
    <property type="molecule type" value="Genomic_DNA"/>
</dbReference>
<dbReference type="Gene3D" id="1.20.5.3310">
    <property type="match status" value="1"/>
</dbReference>
<feature type="region of interest" description="Disordered" evidence="9">
    <location>
        <begin position="83"/>
        <end position="105"/>
    </location>
</feature>
<keyword evidence="6" id="KW-1133">Transmembrane helix</keyword>
<dbReference type="GO" id="GO:0043953">
    <property type="term" value="P:protein transport by the Tat complex"/>
    <property type="evidence" value="ECO:0007669"/>
    <property type="project" value="InterPro"/>
</dbReference>
<dbReference type="PANTHER" id="PTHR33162">
    <property type="entry name" value="SEC-INDEPENDENT PROTEIN TRANSLOCASE PROTEIN TATA, CHLOROPLASTIC"/>
    <property type="match status" value="1"/>
</dbReference>
<dbReference type="InterPro" id="IPR003369">
    <property type="entry name" value="TatA/B/E"/>
</dbReference>
<reference evidence="10 11" key="2">
    <citation type="journal article" date="2020" name="Microbiol. Resour. Announc.">
        <title>Antarctic desert soil bacteria exhibit high novel natural product potential, evaluated through long-read genome sequencing and comparative genomics.</title>
        <authorList>
            <person name="Benaud N."/>
            <person name="Edwards R.J."/>
            <person name="Amos T.G."/>
            <person name="D'Agostino P.M."/>
            <person name="Gutierrez-Chavez C."/>
            <person name="Montgomery K."/>
            <person name="Nicetic I."/>
            <person name="Ferrari B.C."/>
        </authorList>
    </citation>
    <scope>NUCLEOTIDE SEQUENCE [LARGE SCALE GENOMIC DNA]</scope>
    <source>
        <strain evidence="10 11">SPB151</strain>
    </source>
</reference>
<gene>
    <name evidence="10" type="primary">tatB</name>
    <name evidence="10" type="ORF">F1D05_30100</name>
</gene>
<dbReference type="NCBIfam" id="NF002377">
    <property type="entry name" value="PRK01371.1-4"/>
    <property type="match status" value="1"/>
</dbReference>
<evidence type="ECO:0000256" key="4">
    <source>
        <dbReference type="ARBA" id="ARBA00022692"/>
    </source>
</evidence>
<accession>A0A7G6X582</accession>
<reference evidence="11" key="1">
    <citation type="submission" date="2019-09" db="EMBL/GenBank/DDBJ databases">
        <title>Antimicrobial potential of Antarctic Bacteria.</title>
        <authorList>
            <person name="Benaud N."/>
            <person name="Edwards R.J."/>
            <person name="Ferrari B.C."/>
        </authorList>
    </citation>
    <scope>NUCLEOTIDE SEQUENCE [LARGE SCALE GENOMIC DNA]</scope>
    <source>
        <strain evidence="11">SPB151</strain>
    </source>
</reference>
<protein>
    <submittedName>
        <fullName evidence="10">Twin-arginine translocase subunit TatB</fullName>
    </submittedName>
</protein>
<dbReference type="KEGG" id="kqi:F1D05_30100"/>
<evidence type="ECO:0000256" key="1">
    <source>
        <dbReference type="ARBA" id="ARBA00004167"/>
    </source>
</evidence>
<proteinExistence type="predicted"/>
<dbReference type="RefSeq" id="WP_185443798.1">
    <property type="nucleotide sequence ID" value="NZ_CP043661.1"/>
</dbReference>
<keyword evidence="3" id="KW-1003">Cell membrane</keyword>
<keyword evidence="8" id="KW-0472">Membrane</keyword>
<evidence type="ECO:0000313" key="10">
    <source>
        <dbReference type="EMBL" id="QNE21397.1"/>
    </source>
</evidence>
<dbReference type="GO" id="GO:0008320">
    <property type="term" value="F:protein transmembrane transporter activity"/>
    <property type="evidence" value="ECO:0007669"/>
    <property type="project" value="InterPro"/>
</dbReference>
<name>A0A7G6X582_9ACTN</name>
<dbReference type="PANTHER" id="PTHR33162:SF1">
    <property type="entry name" value="SEC-INDEPENDENT PROTEIN TRANSLOCASE PROTEIN TATA, CHLOROPLASTIC"/>
    <property type="match status" value="1"/>
</dbReference>
<dbReference type="NCBIfam" id="TIGR01410">
    <property type="entry name" value="tatB"/>
    <property type="match status" value="1"/>
</dbReference>
<evidence type="ECO:0000256" key="7">
    <source>
        <dbReference type="ARBA" id="ARBA00023010"/>
    </source>
</evidence>
<evidence type="ECO:0000256" key="9">
    <source>
        <dbReference type="SAM" id="MobiDB-lite"/>
    </source>
</evidence>
<dbReference type="Pfam" id="PF02416">
    <property type="entry name" value="TatA_B_E"/>
    <property type="match status" value="1"/>
</dbReference>
<evidence type="ECO:0000256" key="2">
    <source>
        <dbReference type="ARBA" id="ARBA00022448"/>
    </source>
</evidence>
<dbReference type="AlphaFoldDB" id="A0A7G6X582"/>
<organism evidence="10 11">
    <name type="scientific">Kribbella qitaiheensis</name>
    <dbReference type="NCBI Taxonomy" id="1544730"/>
    <lineage>
        <taxon>Bacteria</taxon>
        <taxon>Bacillati</taxon>
        <taxon>Actinomycetota</taxon>
        <taxon>Actinomycetes</taxon>
        <taxon>Propionibacteriales</taxon>
        <taxon>Kribbellaceae</taxon>
        <taxon>Kribbella</taxon>
    </lineage>
</organism>
<dbReference type="Proteomes" id="UP000515563">
    <property type="component" value="Chromosome"/>
</dbReference>
<evidence type="ECO:0000256" key="3">
    <source>
        <dbReference type="ARBA" id="ARBA00022475"/>
    </source>
</evidence>
<sequence length="105" mass="11706">MLDIGLPEMLVIAVIAIVVLGPDRLPEFVRTAARLLNQVRGMAANAQKDLRDELGPEFADLDVRELNPRTFIRKHLLEGTEREATADAVRKTTPTFPSPYDHEAT</sequence>
<dbReference type="InterPro" id="IPR018448">
    <property type="entry name" value="TatB"/>
</dbReference>